<dbReference type="Pfam" id="PF00620">
    <property type="entry name" value="RhoGAP"/>
    <property type="match status" value="1"/>
</dbReference>
<dbReference type="GO" id="GO:0005096">
    <property type="term" value="F:GTPase activator activity"/>
    <property type="evidence" value="ECO:0007669"/>
    <property type="project" value="UniProtKB-KW"/>
</dbReference>
<dbReference type="Proteomes" id="UP001152759">
    <property type="component" value="Chromosome 2"/>
</dbReference>
<dbReference type="InterPro" id="IPR041681">
    <property type="entry name" value="PH_9"/>
</dbReference>
<dbReference type="GO" id="GO:0007165">
    <property type="term" value="P:signal transduction"/>
    <property type="evidence" value="ECO:0007669"/>
    <property type="project" value="InterPro"/>
</dbReference>
<evidence type="ECO:0008006" key="9">
    <source>
        <dbReference type="Google" id="ProtNLM"/>
    </source>
</evidence>
<dbReference type="Gene3D" id="1.10.555.10">
    <property type="entry name" value="Rho GTPase activation protein"/>
    <property type="match status" value="1"/>
</dbReference>
<feature type="compositionally biased region" description="Low complexity" evidence="3">
    <location>
        <begin position="203"/>
        <end position="216"/>
    </location>
</feature>
<feature type="compositionally biased region" description="Low complexity" evidence="3">
    <location>
        <begin position="1357"/>
        <end position="1372"/>
    </location>
</feature>
<dbReference type="SUPFAM" id="SSF48350">
    <property type="entry name" value="GTPase activation domain, GAP"/>
    <property type="match status" value="1"/>
</dbReference>
<dbReference type="PROSITE" id="PS50238">
    <property type="entry name" value="RHOGAP"/>
    <property type="match status" value="1"/>
</dbReference>
<feature type="coiled-coil region" evidence="2">
    <location>
        <begin position="1271"/>
        <end position="1305"/>
    </location>
</feature>
<evidence type="ECO:0000313" key="7">
    <source>
        <dbReference type="EMBL" id="CAH0385382.1"/>
    </source>
</evidence>
<evidence type="ECO:0000256" key="1">
    <source>
        <dbReference type="ARBA" id="ARBA00022468"/>
    </source>
</evidence>
<feature type="compositionally biased region" description="Basic and acidic residues" evidence="3">
    <location>
        <begin position="1596"/>
        <end position="1605"/>
    </location>
</feature>
<dbReference type="InterPro" id="IPR036034">
    <property type="entry name" value="PDZ_sf"/>
</dbReference>
<feature type="region of interest" description="Disordered" evidence="3">
    <location>
        <begin position="246"/>
        <end position="266"/>
    </location>
</feature>
<sequence length="1723" mass="193043">MFQSSERREGLVRGPRSLFLKRCDNEFGFTLRHFIVYPPESYTVLARDRRWGLRHGPGVYDEPMDTIFVKSVRENSPAWQAGLQTGDRIVSVNGENIAGLSYAHVIQIIQASDPFLHLLVVSKQDDILQLYFSETAHNPETNQRPRFRSPESSGPRYSLPGKQGIYQNVWEPSSLKMVGAGEHTYDVPRNLGRPLPLPPPLTDSSQSSNDSLGSLSMPPTYRNSPGVRLSLDAGVLRHESRLAPLAKSPLKEETGSRSSDDSIIISRIRKSTEQKEEFLKRPVWPASIPPKEYYSRPQKLAPPVWPPPGTTPSPPPALPARDTSIISKQKSNFISVLDHGEEAPGRGSRGVEPSVEFQIVQARTRQFENGPAAVAGKDKTELYRNELSRLSAKRNVPNVAVRKREFESIVNEQKTAALSKEPKSLDAFTGSSGNRLIPVGGGKLHCEPPPEIEEGPENDGTDKQKSFNSWPQRHKTVARQDSYLAACNKPTNKETLFRHPEKMNDSQSYSCSVSPPNCDTPPAPKARPNRPNNLPLPNRPSKFRNGDNNICYIGGEFIEVPSPEAQKDPNQILDVSFLNSYSKENTNAATETEDDRSTRRVSYLKATWNDLVTPESDIELSDSEPVSVTHRKIQRKWHAPLFPGDIQRLRRLFEDAAASSSTKCALSSRLRATSTDLNKENPESAIKQGSLHCKVTITDGKKANDRSWKPVWAVLRGPTLYLYKQRRDSVPSVPQETPLNADKFDLGSSCECINLRCSTVDVASDYTKRKHVFRLNAHSTGTELLLQAEDGSSMMQWVHVLQKQATQPLATSENLFAVSPSKPLRKLASFRNRSPSSQSPANKTSKQVQIDQFASPKSKTWKGRMAKQLRRIHQGAGSPVSPTSPGPPFPEGATIGVPLEDCPPSTFSEFVPLLVELCTNIVETKGLEIIGIYRVPGNTSAVTSLTEAVNRGLDPSILDQDPRWSDVNVISSLLKSFFRRLPDSLLTSELYAQFIAADKIQDPLFRMITIKKLLQELPDHHYETLKYLMLHLGKVVAHSEVNRMEARNLAIVFGPTLVRAAEDNMLAMVTDMASQCRIVESLISYCDWCFCDGDMPDFSNSPDVASAQDIDPSYLNQNLLLNNINKLEGIQSTITAKDIVSSIICAANRKMQRATSKASRKSESDIQPAKQKSEAKSPSHRKERLNSHTDEVDASTNVYSGGNVTCMTVSTRQASSSSSSSTSNTISPGDAASTNSRKVTNEQVDDGVTWTYANLSATTQERIKRFEQETRAMLQRDRLRTENEKERLEREWQQAKRELEADDALDRLADDPSALHELSETTLLNKESSSEDLSPTLNNKVSNMKRFKTGNEVSTISNGKSSGSLDSLKESSVTMGRTPSNASDEGSDLFTSLTSTFDKKLKSLLKSEELCNDDVEEHVSTMHDEKVSTKFQDPSLHRSLEKQYKQVSKSEKDVKLDNKENCDKILEHKRLTKVNSFEKNNEIKASNKAIEDNKVLSDALKKELTDCPSSDKKAQKFQSLNNELLNLLQEKTCVKLRRSESLNKRSEKVDNTSLKLRRSESLNKYDKCKNIENRISKLEFLSKNCENKANNFKRSDSLTKTEKTESNLMKRRQQELSKNRWSREKENTTKLKRKNGISSNRSIKRRHTVGGTKDFDKINWLDNKQKEAIENNEELKKERRTSSPDLSSSRLTSVLVEVILRPRSLAESNLASRLFNLPLESHV</sequence>
<dbReference type="InterPro" id="IPR001849">
    <property type="entry name" value="PH_domain"/>
</dbReference>
<feature type="domain" description="PDZ" evidence="5">
    <location>
        <begin position="52"/>
        <end position="124"/>
    </location>
</feature>
<evidence type="ECO:0000259" key="6">
    <source>
        <dbReference type="PROSITE" id="PS50238"/>
    </source>
</evidence>
<keyword evidence="1" id="KW-0343">GTPase activation</keyword>
<feature type="compositionally biased region" description="Basic and acidic residues" evidence="3">
    <location>
        <begin position="249"/>
        <end position="260"/>
    </location>
</feature>
<dbReference type="SUPFAM" id="SSF50729">
    <property type="entry name" value="PH domain-like"/>
    <property type="match status" value="1"/>
</dbReference>
<feature type="compositionally biased region" description="Basic and acidic residues" evidence="3">
    <location>
        <begin position="1612"/>
        <end position="1629"/>
    </location>
</feature>
<feature type="compositionally biased region" description="Basic residues" evidence="3">
    <location>
        <begin position="859"/>
        <end position="873"/>
    </location>
</feature>
<feature type="domain" description="PH" evidence="4">
    <location>
        <begin position="684"/>
        <end position="806"/>
    </location>
</feature>
<dbReference type="InterPro" id="IPR041489">
    <property type="entry name" value="PDZ_6"/>
</dbReference>
<keyword evidence="2" id="KW-0175">Coiled coil</keyword>
<dbReference type="SMART" id="SM00228">
    <property type="entry name" value="PDZ"/>
    <property type="match status" value="1"/>
</dbReference>
<feature type="compositionally biased region" description="Low complexity" evidence="3">
    <location>
        <begin position="529"/>
        <end position="540"/>
    </location>
</feature>
<dbReference type="InterPro" id="IPR000198">
    <property type="entry name" value="RhoGAP_dom"/>
</dbReference>
<protein>
    <recommendedName>
        <fullName evidence="9">Rho GTPase-activating protein 21</fullName>
    </recommendedName>
</protein>
<dbReference type="FunFam" id="1.10.555.10:FF:000058">
    <property type="entry name" value="GTPase-activating protein pac-1"/>
    <property type="match status" value="1"/>
</dbReference>
<dbReference type="EMBL" id="OU963863">
    <property type="protein sequence ID" value="CAH0385382.1"/>
    <property type="molecule type" value="Genomic_DNA"/>
</dbReference>
<feature type="compositionally biased region" description="Polar residues" evidence="3">
    <location>
        <begin position="831"/>
        <end position="858"/>
    </location>
</feature>
<dbReference type="Gene3D" id="2.30.42.10">
    <property type="match status" value="1"/>
</dbReference>
<proteinExistence type="predicted"/>
<dbReference type="InterPro" id="IPR008936">
    <property type="entry name" value="Rho_GTPase_activation_prot"/>
</dbReference>
<feature type="compositionally biased region" description="Acidic residues" evidence="3">
    <location>
        <begin position="450"/>
        <end position="459"/>
    </location>
</feature>
<evidence type="ECO:0000256" key="2">
    <source>
        <dbReference type="SAM" id="Coils"/>
    </source>
</evidence>
<evidence type="ECO:0000259" key="5">
    <source>
        <dbReference type="PROSITE" id="PS50106"/>
    </source>
</evidence>
<dbReference type="SUPFAM" id="SSF50156">
    <property type="entry name" value="PDZ domain-like"/>
    <property type="match status" value="1"/>
</dbReference>
<feature type="region of interest" description="Disordered" evidence="3">
    <location>
        <begin position="187"/>
        <end position="226"/>
    </location>
</feature>
<feature type="compositionally biased region" description="Polar residues" evidence="3">
    <location>
        <begin position="505"/>
        <end position="517"/>
    </location>
</feature>
<dbReference type="SMART" id="SM00233">
    <property type="entry name" value="PH"/>
    <property type="match status" value="1"/>
</dbReference>
<feature type="compositionally biased region" description="Polar residues" evidence="3">
    <location>
        <begin position="1373"/>
        <end position="1384"/>
    </location>
</feature>
<feature type="region of interest" description="Disordered" evidence="3">
    <location>
        <begin position="139"/>
        <end position="162"/>
    </location>
</feature>
<organism evidence="7 8">
    <name type="scientific">Bemisia tabaci</name>
    <name type="common">Sweetpotato whitefly</name>
    <name type="synonym">Aleurodes tabaci</name>
    <dbReference type="NCBI Taxonomy" id="7038"/>
    <lineage>
        <taxon>Eukaryota</taxon>
        <taxon>Metazoa</taxon>
        <taxon>Ecdysozoa</taxon>
        <taxon>Arthropoda</taxon>
        <taxon>Hexapoda</taxon>
        <taxon>Insecta</taxon>
        <taxon>Pterygota</taxon>
        <taxon>Neoptera</taxon>
        <taxon>Paraneoptera</taxon>
        <taxon>Hemiptera</taxon>
        <taxon>Sternorrhyncha</taxon>
        <taxon>Aleyrodoidea</taxon>
        <taxon>Aleyrodidae</taxon>
        <taxon>Aleyrodinae</taxon>
        <taxon>Bemisia</taxon>
    </lineage>
</organism>
<evidence type="ECO:0000256" key="3">
    <source>
        <dbReference type="SAM" id="MobiDB-lite"/>
    </source>
</evidence>
<dbReference type="SMART" id="SM00324">
    <property type="entry name" value="RhoGAP"/>
    <property type="match status" value="1"/>
</dbReference>
<feature type="domain" description="Rho-GAP" evidence="6">
    <location>
        <begin position="897"/>
        <end position="1090"/>
    </location>
</feature>
<gene>
    <name evidence="7" type="ORF">BEMITA_LOCUS4611</name>
</gene>
<dbReference type="InterPro" id="IPR001478">
    <property type="entry name" value="PDZ"/>
</dbReference>
<feature type="region of interest" description="Disordered" evidence="3">
    <location>
        <begin position="1154"/>
        <end position="1240"/>
    </location>
</feature>
<dbReference type="PANTHER" id="PTHR23175">
    <property type="entry name" value="PDZ DOMAIN-CONTAINING PROTEIN"/>
    <property type="match status" value="1"/>
</dbReference>
<evidence type="ECO:0000259" key="4">
    <source>
        <dbReference type="PROSITE" id="PS50003"/>
    </source>
</evidence>
<feature type="region of interest" description="Disordered" evidence="3">
    <location>
        <begin position="494"/>
        <end position="545"/>
    </location>
</feature>
<dbReference type="PROSITE" id="PS50003">
    <property type="entry name" value="PH_DOMAIN"/>
    <property type="match status" value="1"/>
</dbReference>
<dbReference type="Gene3D" id="2.30.29.30">
    <property type="entry name" value="Pleckstrin-homology domain (PH domain)/Phosphotyrosine-binding domain (PTB)"/>
    <property type="match status" value="1"/>
</dbReference>
<dbReference type="PROSITE" id="PS50106">
    <property type="entry name" value="PDZ"/>
    <property type="match status" value="1"/>
</dbReference>
<feature type="compositionally biased region" description="Polar residues" evidence="3">
    <location>
        <begin position="1194"/>
        <end position="1207"/>
    </location>
</feature>
<keyword evidence="8" id="KW-1185">Reference proteome</keyword>
<name>A0A9P0A470_BEMTA</name>
<dbReference type="Pfam" id="PF17820">
    <property type="entry name" value="PDZ_6"/>
    <property type="match status" value="1"/>
</dbReference>
<dbReference type="Pfam" id="PF15410">
    <property type="entry name" value="PH_9"/>
    <property type="match status" value="1"/>
</dbReference>
<reference evidence="7" key="1">
    <citation type="submission" date="2021-12" db="EMBL/GenBank/DDBJ databases">
        <authorList>
            <person name="King R."/>
        </authorList>
    </citation>
    <scope>NUCLEOTIDE SEQUENCE</scope>
</reference>
<feature type="region of interest" description="Disordered" evidence="3">
    <location>
        <begin position="1596"/>
        <end position="1648"/>
    </location>
</feature>
<evidence type="ECO:0000313" key="8">
    <source>
        <dbReference type="Proteomes" id="UP001152759"/>
    </source>
</evidence>
<feature type="region of interest" description="Disordered" evidence="3">
    <location>
        <begin position="424"/>
        <end position="475"/>
    </location>
</feature>
<dbReference type="InterPro" id="IPR011993">
    <property type="entry name" value="PH-like_dom_sf"/>
</dbReference>
<feature type="compositionally biased region" description="Low complexity" evidence="3">
    <location>
        <begin position="1208"/>
        <end position="1227"/>
    </location>
</feature>
<feature type="region of interest" description="Disordered" evidence="3">
    <location>
        <begin position="830"/>
        <end position="893"/>
    </location>
</feature>
<feature type="region of interest" description="Disordered" evidence="3">
    <location>
        <begin position="1350"/>
        <end position="1389"/>
    </location>
</feature>
<dbReference type="PANTHER" id="PTHR23175:SF23">
    <property type="entry name" value="PDZ DOMAIN-CONTAINING PROTEIN"/>
    <property type="match status" value="1"/>
</dbReference>
<feature type="compositionally biased region" description="Basic and acidic residues" evidence="3">
    <location>
        <begin position="494"/>
        <end position="504"/>
    </location>
</feature>
<accession>A0A9P0A470</accession>